<dbReference type="VEuPathDB" id="VectorBase:ASIC005416"/>
<accession>A0A084VJI8</accession>
<gene>
    <name evidence="1" type="ORF">ZHAS_00005416</name>
</gene>
<evidence type="ECO:0000313" key="2">
    <source>
        <dbReference type="EnsemblMetazoa" id="ASIC005416-PA"/>
    </source>
</evidence>
<dbReference type="EMBL" id="KE524871">
    <property type="protein sequence ID" value="KFB38132.1"/>
    <property type="molecule type" value="Genomic_DNA"/>
</dbReference>
<dbReference type="EnsemblMetazoa" id="ASIC005416-RA">
    <property type="protein sequence ID" value="ASIC005416-PA"/>
    <property type="gene ID" value="ASIC005416"/>
</dbReference>
<dbReference type="Proteomes" id="UP000030765">
    <property type="component" value="Unassembled WGS sequence"/>
</dbReference>
<organism evidence="1">
    <name type="scientific">Anopheles sinensis</name>
    <name type="common">Mosquito</name>
    <dbReference type="NCBI Taxonomy" id="74873"/>
    <lineage>
        <taxon>Eukaryota</taxon>
        <taxon>Metazoa</taxon>
        <taxon>Ecdysozoa</taxon>
        <taxon>Arthropoda</taxon>
        <taxon>Hexapoda</taxon>
        <taxon>Insecta</taxon>
        <taxon>Pterygota</taxon>
        <taxon>Neoptera</taxon>
        <taxon>Endopterygota</taxon>
        <taxon>Diptera</taxon>
        <taxon>Nematocera</taxon>
        <taxon>Culicoidea</taxon>
        <taxon>Culicidae</taxon>
        <taxon>Anophelinae</taxon>
        <taxon>Anopheles</taxon>
    </lineage>
</organism>
<keyword evidence="3" id="KW-1185">Reference proteome</keyword>
<protein>
    <submittedName>
        <fullName evidence="1">AGAP004472-PA-like protein</fullName>
    </submittedName>
</protein>
<reference evidence="2" key="2">
    <citation type="submission" date="2020-05" db="UniProtKB">
        <authorList>
            <consortium name="EnsemblMetazoa"/>
        </authorList>
    </citation>
    <scope>IDENTIFICATION</scope>
</reference>
<dbReference type="EMBL" id="ATLV01013600">
    <property type="status" value="NOT_ANNOTATED_CDS"/>
    <property type="molecule type" value="Genomic_DNA"/>
</dbReference>
<evidence type="ECO:0000313" key="1">
    <source>
        <dbReference type="EMBL" id="KFB38132.1"/>
    </source>
</evidence>
<name>A0A084VJI8_ANOSI</name>
<dbReference type="OrthoDB" id="6257037at2759"/>
<reference evidence="1 3" key="1">
    <citation type="journal article" date="2014" name="BMC Genomics">
        <title>Genome sequence of Anopheles sinensis provides insight into genetics basis of mosquito competence for malaria parasites.</title>
        <authorList>
            <person name="Zhou D."/>
            <person name="Zhang D."/>
            <person name="Ding G."/>
            <person name="Shi L."/>
            <person name="Hou Q."/>
            <person name="Ye Y."/>
            <person name="Xu Y."/>
            <person name="Zhou H."/>
            <person name="Xiong C."/>
            <person name="Li S."/>
            <person name="Yu J."/>
            <person name="Hong S."/>
            <person name="Yu X."/>
            <person name="Zou P."/>
            <person name="Chen C."/>
            <person name="Chang X."/>
            <person name="Wang W."/>
            <person name="Lv Y."/>
            <person name="Sun Y."/>
            <person name="Ma L."/>
            <person name="Shen B."/>
            <person name="Zhu C."/>
        </authorList>
    </citation>
    <scope>NUCLEOTIDE SEQUENCE [LARGE SCALE GENOMIC DNA]</scope>
</reference>
<evidence type="ECO:0000313" key="3">
    <source>
        <dbReference type="Proteomes" id="UP000030765"/>
    </source>
</evidence>
<dbReference type="VEuPathDB" id="VectorBase:ASIS004487"/>
<proteinExistence type="predicted"/>
<sequence>MHVQLTTQHFLQTYAHPMFWQSAKTFKDMLVELDTKELASESESNKLYIKYLDESIAHAEKLKLARSKFHQADFHWRIKEKIVTSKAFLYPALIPYKTFRLTQEVCKNARFTKNEEHFSCDTDMHLRLSRCWSTLTSTMCCHSRRVKKEYYPQTGNVTFYSPAKSFTRMMKMFPMLIKLN</sequence>
<dbReference type="AlphaFoldDB" id="A0A084VJI8"/>